<accession>A0ABR8CRB7</accession>
<comment type="caution">
    <text evidence="2">The sequence shown here is derived from an EMBL/GenBank/DDBJ whole genome shotgun (WGS) entry which is preliminary data.</text>
</comment>
<keyword evidence="3" id="KW-1185">Reference proteome</keyword>
<dbReference type="PANTHER" id="PTHR13696">
    <property type="entry name" value="P-LOOP CONTAINING NUCLEOSIDE TRIPHOSPHATE HYDROLASE"/>
    <property type="match status" value="1"/>
</dbReference>
<dbReference type="CDD" id="cd02042">
    <property type="entry name" value="ParAB_family"/>
    <property type="match status" value="1"/>
</dbReference>
<dbReference type="Gene3D" id="3.40.50.300">
    <property type="entry name" value="P-loop containing nucleotide triphosphate hydrolases"/>
    <property type="match status" value="1"/>
</dbReference>
<dbReference type="RefSeq" id="WP_190407769.1">
    <property type="nucleotide sequence ID" value="NZ_JACJRF010000023.1"/>
</dbReference>
<evidence type="ECO:0000313" key="2">
    <source>
        <dbReference type="EMBL" id="MBD2345326.1"/>
    </source>
</evidence>
<dbReference type="InterPro" id="IPR027417">
    <property type="entry name" value="P-loop_NTPase"/>
</dbReference>
<dbReference type="EMBL" id="JACJRF010000023">
    <property type="protein sequence ID" value="MBD2345326.1"/>
    <property type="molecule type" value="Genomic_DNA"/>
</dbReference>
<gene>
    <name evidence="2" type="ORF">H6G18_14375</name>
</gene>
<evidence type="ECO:0000313" key="3">
    <source>
        <dbReference type="Proteomes" id="UP000607281"/>
    </source>
</evidence>
<dbReference type="InterPro" id="IPR025669">
    <property type="entry name" value="AAA_dom"/>
</dbReference>
<sequence length="294" mass="33036">MGYVIATANMKGGVGKTTLTVNLATCLAKNYGKRVLVLDLDTQISATLSLMSPLDFAKRRKQRLTFRYLIDDVINPDPNGKLTIKDIIQNNVCNLSDLNLLPGDIDLYDEFVVSEMLHRQTVALGEQNFENVWNRFERVLINNILKPVRDEYDFILLDCAPGYNLMTRSALAASDFYLLPAKPEPLSVVGIQLLERRIGQLKDSHEQEAKINIKMLGIVFSMCNTNLLTGRYYKQVMHRVVEDFGVEQICKAQIPVDINVAKAVDSFMPVVLNAPQSAGSKAFLQLTQELLQKL</sequence>
<protein>
    <submittedName>
        <fullName evidence="2">ParA family protein</fullName>
    </submittedName>
</protein>
<reference evidence="2 3" key="1">
    <citation type="journal article" date="2020" name="ISME J.">
        <title>Comparative genomics reveals insights into cyanobacterial evolution and habitat adaptation.</title>
        <authorList>
            <person name="Chen M.Y."/>
            <person name="Teng W.K."/>
            <person name="Zhao L."/>
            <person name="Hu C.X."/>
            <person name="Zhou Y.K."/>
            <person name="Han B.P."/>
            <person name="Song L.R."/>
            <person name="Shu W.S."/>
        </authorList>
    </citation>
    <scope>NUCLEOTIDE SEQUENCE [LARGE SCALE GENOMIC DNA]</scope>
    <source>
        <strain evidence="2 3">FACHB-260</strain>
    </source>
</reference>
<dbReference type="PANTHER" id="PTHR13696:SF52">
    <property type="entry name" value="PARA FAMILY PROTEIN CT_582"/>
    <property type="match status" value="1"/>
</dbReference>
<name>A0ABR8CRB7_9NOST</name>
<evidence type="ECO:0000259" key="1">
    <source>
        <dbReference type="Pfam" id="PF13614"/>
    </source>
</evidence>
<dbReference type="SUPFAM" id="SSF52540">
    <property type="entry name" value="P-loop containing nucleoside triphosphate hydrolases"/>
    <property type="match status" value="1"/>
</dbReference>
<dbReference type="Proteomes" id="UP000607281">
    <property type="component" value="Unassembled WGS sequence"/>
</dbReference>
<organism evidence="2 3">
    <name type="scientific">Anabaena subtropica FACHB-260</name>
    <dbReference type="NCBI Taxonomy" id="2692884"/>
    <lineage>
        <taxon>Bacteria</taxon>
        <taxon>Bacillati</taxon>
        <taxon>Cyanobacteriota</taxon>
        <taxon>Cyanophyceae</taxon>
        <taxon>Nostocales</taxon>
        <taxon>Nostocaceae</taxon>
        <taxon>Anabaena</taxon>
    </lineage>
</organism>
<dbReference type="InterPro" id="IPR050678">
    <property type="entry name" value="DNA_Partitioning_ATPase"/>
</dbReference>
<proteinExistence type="predicted"/>
<feature type="domain" description="AAA" evidence="1">
    <location>
        <begin position="4"/>
        <end position="209"/>
    </location>
</feature>
<dbReference type="Pfam" id="PF13614">
    <property type="entry name" value="AAA_31"/>
    <property type="match status" value="1"/>
</dbReference>